<evidence type="ECO:0000313" key="2">
    <source>
        <dbReference type="Proteomes" id="UP000018211"/>
    </source>
</evidence>
<dbReference type="Proteomes" id="UP000018211">
    <property type="component" value="Unassembled WGS sequence"/>
</dbReference>
<dbReference type="AlphaFoldDB" id="A0AAV2VUK1"/>
<comment type="caution">
    <text evidence="1">The sequence shown here is derived from an EMBL/GenBank/DDBJ whole genome shotgun (WGS) entry which is preliminary data.</text>
</comment>
<organism evidence="1 2">
    <name type="scientific">Vibrio nigripulchritudo SOn1</name>
    <dbReference type="NCBI Taxonomy" id="1238450"/>
    <lineage>
        <taxon>Bacteria</taxon>
        <taxon>Pseudomonadati</taxon>
        <taxon>Pseudomonadota</taxon>
        <taxon>Gammaproteobacteria</taxon>
        <taxon>Vibrionales</taxon>
        <taxon>Vibrionaceae</taxon>
        <taxon>Vibrio</taxon>
    </lineage>
</organism>
<sequence length="136" mass="15752">MVSGSVVHYLTWRQVYMEFLYKFACFDCRVAFKRRATEKSDTGSAWQADSELAHRCPNCGHKMAFLGRNFRAPKQSDKQKWHAAKLLWEAGFRYCGNGSHEDPVLPESKVEALEFVKANLKHSQKIAETNSWEKYT</sequence>
<evidence type="ECO:0000313" key="1">
    <source>
        <dbReference type="EMBL" id="CCO48413.1"/>
    </source>
</evidence>
<name>A0AAV2VUK1_9VIBR</name>
<protein>
    <submittedName>
        <fullName evidence="1">Uncharacterized protein</fullName>
    </submittedName>
</protein>
<reference evidence="1 2" key="1">
    <citation type="journal article" date="2013" name="ISME J.">
        <title>Comparative genomics of pathogenic lineages of Vibrio nigripulchritudo identifies virulence-associated traits.</title>
        <authorList>
            <person name="Goudenege D."/>
            <person name="Labreuche Y."/>
            <person name="Krin E."/>
            <person name="Ansquer D."/>
            <person name="Mangenot S."/>
            <person name="Calteau A."/>
            <person name="Medigue C."/>
            <person name="Mazel D."/>
            <person name="Polz M.F."/>
            <person name="Le Roux F."/>
        </authorList>
    </citation>
    <scope>NUCLEOTIDE SEQUENCE [LARGE SCALE GENOMIC DNA]</scope>
    <source>
        <strain evidence="1 2">SOn1</strain>
    </source>
</reference>
<accession>A0AAV2VUK1</accession>
<proteinExistence type="predicted"/>
<gene>
    <name evidence="1" type="ORF">VIBNISOn1_520001</name>
</gene>
<dbReference type="EMBL" id="CAOF01000145">
    <property type="protein sequence ID" value="CCO48413.1"/>
    <property type="molecule type" value="Genomic_DNA"/>
</dbReference>